<dbReference type="GO" id="GO:0051082">
    <property type="term" value="F:unfolded protein binding"/>
    <property type="evidence" value="ECO:0007669"/>
    <property type="project" value="InterPro"/>
</dbReference>
<dbReference type="SUPFAM" id="SSF46579">
    <property type="entry name" value="Prefoldin"/>
    <property type="match status" value="1"/>
</dbReference>
<dbReference type="GO" id="GO:0005737">
    <property type="term" value="C:cytoplasm"/>
    <property type="evidence" value="ECO:0007669"/>
    <property type="project" value="TreeGrafter"/>
</dbReference>
<dbReference type="Proteomes" id="UP001201812">
    <property type="component" value="Unassembled WGS sequence"/>
</dbReference>
<dbReference type="AlphaFoldDB" id="A0AAD4R3S4"/>
<keyword evidence="3" id="KW-0143">Chaperone</keyword>
<dbReference type="EMBL" id="JAKKPZ010000014">
    <property type="protein sequence ID" value="KAI1713959.1"/>
    <property type="molecule type" value="Genomic_DNA"/>
</dbReference>
<reference evidence="5" key="1">
    <citation type="submission" date="2022-01" db="EMBL/GenBank/DDBJ databases">
        <title>Genome Sequence Resource for Two Populations of Ditylenchus destructor, the Migratory Endoparasitic Phytonematode.</title>
        <authorList>
            <person name="Zhang H."/>
            <person name="Lin R."/>
            <person name="Xie B."/>
        </authorList>
    </citation>
    <scope>NUCLEOTIDE SEQUENCE</scope>
    <source>
        <strain evidence="5">BazhouSP</strain>
    </source>
</reference>
<sequence>MADDEFNNQLKKAFQELQTQLIECREKQKNAEVTKNAMKQNIRIANIVKNQLEIIPPEREVYRTVGRIFLQESVQSEIERQNADVKQCEERIAIIDKQKEYLEKNVSEKENNLREMIKSSRNAS</sequence>
<dbReference type="GO" id="GO:0016272">
    <property type="term" value="C:prefoldin complex"/>
    <property type="evidence" value="ECO:0007669"/>
    <property type="project" value="InterPro"/>
</dbReference>
<evidence type="ECO:0000256" key="2">
    <source>
        <dbReference type="ARBA" id="ARBA00011695"/>
    </source>
</evidence>
<evidence type="ECO:0000313" key="5">
    <source>
        <dbReference type="EMBL" id="KAI1713959.1"/>
    </source>
</evidence>
<comment type="subunit">
    <text evidence="2">Heterohexamer of two PFD-alpha type and four PFD-beta type subunits.</text>
</comment>
<feature type="coiled-coil region" evidence="4">
    <location>
        <begin position="71"/>
        <end position="119"/>
    </location>
</feature>
<keyword evidence="6" id="KW-1185">Reference proteome</keyword>
<dbReference type="InterPro" id="IPR009053">
    <property type="entry name" value="Prefoldin"/>
</dbReference>
<protein>
    <submittedName>
        <fullName evidence="5">Prefoldin subunit domain-containing protein</fullName>
    </submittedName>
</protein>
<proteinExistence type="inferred from homology"/>
<dbReference type="GO" id="GO:0044183">
    <property type="term" value="F:protein folding chaperone"/>
    <property type="evidence" value="ECO:0007669"/>
    <property type="project" value="TreeGrafter"/>
</dbReference>
<comment type="caution">
    <text evidence="5">The sequence shown here is derived from an EMBL/GenBank/DDBJ whole genome shotgun (WGS) entry which is preliminary data.</text>
</comment>
<evidence type="ECO:0000256" key="1">
    <source>
        <dbReference type="ARBA" id="ARBA00008045"/>
    </source>
</evidence>
<name>A0AAD4R3S4_9BILA</name>
<evidence type="ECO:0000256" key="3">
    <source>
        <dbReference type="ARBA" id="ARBA00023186"/>
    </source>
</evidence>
<evidence type="ECO:0000256" key="4">
    <source>
        <dbReference type="SAM" id="Coils"/>
    </source>
</evidence>
<keyword evidence="4" id="KW-0175">Coiled coil</keyword>
<dbReference type="PANTHER" id="PTHR20903:SF0">
    <property type="entry name" value="PREFOLDIN SUBUNIT 1"/>
    <property type="match status" value="1"/>
</dbReference>
<dbReference type="Gene3D" id="1.10.287.370">
    <property type="match status" value="1"/>
</dbReference>
<dbReference type="InterPro" id="IPR002777">
    <property type="entry name" value="PFD_beta-like"/>
</dbReference>
<accession>A0AAD4R3S4</accession>
<dbReference type="PANTHER" id="PTHR20903">
    <property type="entry name" value="PREFOLDIN SUBUNIT 1-RELATED"/>
    <property type="match status" value="1"/>
</dbReference>
<comment type="similarity">
    <text evidence="1">Belongs to the prefoldin subunit beta family.</text>
</comment>
<evidence type="ECO:0000313" key="6">
    <source>
        <dbReference type="Proteomes" id="UP001201812"/>
    </source>
</evidence>
<dbReference type="Pfam" id="PF01920">
    <property type="entry name" value="Prefoldin_2"/>
    <property type="match status" value="1"/>
</dbReference>
<organism evidence="5 6">
    <name type="scientific">Ditylenchus destructor</name>
    <dbReference type="NCBI Taxonomy" id="166010"/>
    <lineage>
        <taxon>Eukaryota</taxon>
        <taxon>Metazoa</taxon>
        <taxon>Ecdysozoa</taxon>
        <taxon>Nematoda</taxon>
        <taxon>Chromadorea</taxon>
        <taxon>Rhabditida</taxon>
        <taxon>Tylenchina</taxon>
        <taxon>Tylenchomorpha</taxon>
        <taxon>Sphaerularioidea</taxon>
        <taxon>Anguinidae</taxon>
        <taxon>Anguininae</taxon>
        <taxon>Ditylenchus</taxon>
    </lineage>
</organism>
<gene>
    <name evidence="5" type="ORF">DdX_08843</name>
</gene>